<proteinExistence type="predicted"/>
<sequence length="307" mass="34375">MLGQVQLRGGVHHLAHPVTGDHAHHALVLRLHGNRRRPTCRHDISPHRHQKNGTLSSVSTVAWLWTTEPGKIRKVNKGDRISQGNVQAGAPKLRKDAERNRRRIIEATREVIAELGVHAPVDEIAKRAGVGVGTLYRRFPDRTELIETVFLERAQRYLDTAREALRHEDAWEGFRTYLERLCAMQAEDRVVTDVLTLNLPDSPRLVELRYRIHSTQNRLIRAAKQQGALRADFTPEDVVLLLVAHAAIVQSLGDEAPESSPRFLALALDALRPDGAAPLPSAPRPDRLVKAMQRPPVVVRRRPGGTP</sequence>
<dbReference type="EMBL" id="SMKQ01000001">
    <property type="protein sequence ID" value="TDD57281.1"/>
    <property type="molecule type" value="Genomic_DNA"/>
</dbReference>
<organism evidence="7 8">
    <name type="scientific">Nonomuraea terrae</name>
    <dbReference type="NCBI Taxonomy" id="2530383"/>
    <lineage>
        <taxon>Bacteria</taxon>
        <taxon>Bacillati</taxon>
        <taxon>Actinomycetota</taxon>
        <taxon>Actinomycetes</taxon>
        <taxon>Streptosporangiales</taxon>
        <taxon>Streptosporangiaceae</taxon>
        <taxon>Nonomuraea</taxon>
    </lineage>
</organism>
<dbReference type="SUPFAM" id="SSF48498">
    <property type="entry name" value="Tetracyclin repressor-like, C-terminal domain"/>
    <property type="match status" value="1"/>
</dbReference>
<keyword evidence="1" id="KW-0805">Transcription regulation</keyword>
<feature type="domain" description="HTH tetR-type" evidence="6">
    <location>
        <begin position="98"/>
        <end position="157"/>
    </location>
</feature>
<dbReference type="PROSITE" id="PS50977">
    <property type="entry name" value="HTH_TETR_2"/>
    <property type="match status" value="1"/>
</dbReference>
<dbReference type="Proteomes" id="UP000295302">
    <property type="component" value="Unassembled WGS sequence"/>
</dbReference>
<evidence type="ECO:0000256" key="5">
    <source>
        <dbReference type="SAM" id="MobiDB-lite"/>
    </source>
</evidence>
<feature type="DNA-binding region" description="H-T-H motif" evidence="4">
    <location>
        <begin position="120"/>
        <end position="139"/>
    </location>
</feature>
<evidence type="ECO:0000256" key="4">
    <source>
        <dbReference type="PROSITE-ProRule" id="PRU00335"/>
    </source>
</evidence>
<dbReference type="Pfam" id="PF00440">
    <property type="entry name" value="TetR_N"/>
    <property type="match status" value="1"/>
</dbReference>
<keyword evidence="2 4" id="KW-0238">DNA-binding</keyword>
<evidence type="ECO:0000256" key="1">
    <source>
        <dbReference type="ARBA" id="ARBA00023015"/>
    </source>
</evidence>
<keyword evidence="3" id="KW-0804">Transcription</keyword>
<feature type="region of interest" description="Disordered" evidence="5">
    <location>
        <begin position="275"/>
        <end position="307"/>
    </location>
</feature>
<dbReference type="InterPro" id="IPR050109">
    <property type="entry name" value="HTH-type_TetR-like_transc_reg"/>
</dbReference>
<dbReference type="AlphaFoldDB" id="A0A4R4ZFF4"/>
<dbReference type="GO" id="GO:0000976">
    <property type="term" value="F:transcription cis-regulatory region binding"/>
    <property type="evidence" value="ECO:0007669"/>
    <property type="project" value="TreeGrafter"/>
</dbReference>
<comment type="caution">
    <text evidence="7">The sequence shown here is derived from an EMBL/GenBank/DDBJ whole genome shotgun (WGS) entry which is preliminary data.</text>
</comment>
<dbReference type="OrthoDB" id="9795011at2"/>
<dbReference type="Gene3D" id="1.10.357.10">
    <property type="entry name" value="Tetracycline Repressor, domain 2"/>
    <property type="match status" value="1"/>
</dbReference>
<accession>A0A4R4ZFF4</accession>
<dbReference type="InterPro" id="IPR049445">
    <property type="entry name" value="TetR_SbtR-like_C"/>
</dbReference>
<gene>
    <name evidence="7" type="ORF">E1286_00765</name>
</gene>
<dbReference type="PANTHER" id="PTHR30055:SF234">
    <property type="entry name" value="HTH-TYPE TRANSCRIPTIONAL REGULATOR BETI"/>
    <property type="match status" value="1"/>
</dbReference>
<protein>
    <submittedName>
        <fullName evidence="7">TetR/AcrR family transcriptional regulator</fullName>
    </submittedName>
</protein>
<evidence type="ECO:0000259" key="6">
    <source>
        <dbReference type="PROSITE" id="PS50977"/>
    </source>
</evidence>
<dbReference type="InterPro" id="IPR036271">
    <property type="entry name" value="Tet_transcr_reg_TetR-rel_C_sf"/>
</dbReference>
<name>A0A4R4ZFF4_9ACTN</name>
<evidence type="ECO:0000313" key="8">
    <source>
        <dbReference type="Proteomes" id="UP000295302"/>
    </source>
</evidence>
<dbReference type="InterPro" id="IPR001647">
    <property type="entry name" value="HTH_TetR"/>
</dbReference>
<evidence type="ECO:0000313" key="7">
    <source>
        <dbReference type="EMBL" id="TDD57281.1"/>
    </source>
</evidence>
<dbReference type="GO" id="GO:0003700">
    <property type="term" value="F:DNA-binding transcription factor activity"/>
    <property type="evidence" value="ECO:0007669"/>
    <property type="project" value="TreeGrafter"/>
</dbReference>
<dbReference type="PRINTS" id="PR00455">
    <property type="entry name" value="HTHTETR"/>
</dbReference>
<dbReference type="InterPro" id="IPR009057">
    <property type="entry name" value="Homeodomain-like_sf"/>
</dbReference>
<dbReference type="SUPFAM" id="SSF46689">
    <property type="entry name" value="Homeodomain-like"/>
    <property type="match status" value="1"/>
</dbReference>
<evidence type="ECO:0000256" key="2">
    <source>
        <dbReference type="ARBA" id="ARBA00023125"/>
    </source>
</evidence>
<keyword evidence="8" id="KW-1185">Reference proteome</keyword>
<dbReference type="PANTHER" id="PTHR30055">
    <property type="entry name" value="HTH-TYPE TRANSCRIPTIONAL REGULATOR RUTR"/>
    <property type="match status" value="1"/>
</dbReference>
<evidence type="ECO:0000256" key="3">
    <source>
        <dbReference type="ARBA" id="ARBA00023163"/>
    </source>
</evidence>
<reference evidence="7 8" key="1">
    <citation type="submission" date="2019-03" db="EMBL/GenBank/DDBJ databases">
        <title>Draft genome sequences of novel Actinobacteria.</title>
        <authorList>
            <person name="Sahin N."/>
            <person name="Ay H."/>
            <person name="Saygin H."/>
        </authorList>
    </citation>
    <scope>NUCLEOTIDE SEQUENCE [LARGE SCALE GENOMIC DNA]</scope>
    <source>
        <strain evidence="7 8">CH32</strain>
    </source>
</reference>
<dbReference type="Pfam" id="PF21597">
    <property type="entry name" value="TetR_C_43"/>
    <property type="match status" value="1"/>
</dbReference>